<dbReference type="Proteomes" id="UP000193986">
    <property type="component" value="Unassembled WGS sequence"/>
</dbReference>
<organism evidence="4 5">
    <name type="scientific">Naematelia encephala</name>
    <dbReference type="NCBI Taxonomy" id="71784"/>
    <lineage>
        <taxon>Eukaryota</taxon>
        <taxon>Fungi</taxon>
        <taxon>Dikarya</taxon>
        <taxon>Basidiomycota</taxon>
        <taxon>Agaricomycotina</taxon>
        <taxon>Tremellomycetes</taxon>
        <taxon>Tremellales</taxon>
        <taxon>Naemateliaceae</taxon>
        <taxon>Naematelia</taxon>
    </lineage>
</organism>
<dbReference type="Pfam" id="PF10373">
    <property type="entry name" value="EST1_DNA_bind"/>
    <property type="match status" value="1"/>
</dbReference>
<dbReference type="STRING" id="71784.A0A1Y2AYK1"/>
<evidence type="ECO:0000259" key="3">
    <source>
        <dbReference type="Pfam" id="PF10374"/>
    </source>
</evidence>
<dbReference type="PANTHER" id="PTHR15696">
    <property type="entry name" value="SMG-7 SUPPRESSOR WITH MORPHOLOGICAL EFFECT ON GENITALIA PROTEIN 7"/>
    <property type="match status" value="1"/>
</dbReference>
<dbReference type="InterPro" id="IPR011990">
    <property type="entry name" value="TPR-like_helical_dom_sf"/>
</dbReference>
<comment type="caution">
    <text evidence="4">The sequence shown here is derived from an EMBL/GenBank/DDBJ whole genome shotgun (WGS) entry which is preliminary data.</text>
</comment>
<dbReference type="AlphaFoldDB" id="A0A1Y2AYK1"/>
<dbReference type="InterPro" id="IPR045153">
    <property type="entry name" value="Est1/Ebs1-like"/>
</dbReference>
<feature type="compositionally biased region" description="Basic and acidic residues" evidence="1">
    <location>
        <begin position="862"/>
        <end position="875"/>
    </location>
</feature>
<feature type="region of interest" description="Disordered" evidence="1">
    <location>
        <begin position="298"/>
        <end position="320"/>
    </location>
</feature>
<sequence>MSGVYFATLDCVWILSRSFPLLPIHSFVILVKTPTERLQSLNNHHDYLVLSGLTPPRTTPVNRRYRSNMSNIRNRPVSGIGGRQNTQPRTSVVRGAADIDREGKAAFEVLREMLRTQLPWTREIEFQRQRTRDLYLTLLFAHPLSPYARSLEPLWHYTTYTLIGSYRELVARTEASLPPPPSGRRRNNNHGAGQNTPAHIELRKQLTRFRQALVSEERFYRGLISRIVAFYGLQSLTRDHLSMLGIPMSSDPTSPSSQDQPRDGSAPEMTLEERREKVVLVYKGLICLGDLERYKEQYSERARKDREGNAVGRHADRERGEERFARSKNYYEIARGLLPNDGSAFNQLAVISTYINDDLLCVYYYFRALAVRQAFKNGEEILDKFLKKVNGEEPSDGGEIRFRKEFLVVVASLYRRTGMSSVGKLTASILPTLAVLLRERQLASETIVKITVIIIGTHWHARSAASIVSNGAVSANGEGGQSTRRRDAEEISLASLLDVATTMFSVSADEIDEAIRTPSTPGMELHQHISAVLRRVLPSLRIISKWLKLNLDYLARFTSPTIASFWQAYRRLLSDLVRLFPISQLPSLAEPLEEDIDMRGFMPLSRGLPIPAGASMNGQNGDTMPEETVVIEQQDVHPNEEQLMRISDLQVDAKLLMQTEAINGSVFASPGYQRDNVSVFTSPRFQHQHDDQDIASVSTETEDDPVNLAMRATLGGSSVDEEEEVREEVDDDEEVIVWGRSTPLGAAPQTTQASIVKPNPAGTSTAYDLLQNLMLERQTSPNQRSRHPAQPQSQLAQLPPQSQAQPHTQPQPRIHSQPQAQASHNPSPPGTVRRGQPGAAADHGSPGLLFGGDQGGSIWTMTREESEKGRLRDNGNNRGLASVAGLWDNPPPPPIGSNGHGPAQHGLWGAPTAPGGGIAGLGSTPVGYPIPMPIPQAGAGGGAYRAGGNGHEGYGFPPHFTGQGYQPS</sequence>
<keyword evidence="5" id="KW-1185">Reference proteome</keyword>
<name>A0A1Y2AYK1_9TREE</name>
<dbReference type="EMBL" id="MCFC01000039">
    <property type="protein sequence ID" value="ORY27370.1"/>
    <property type="molecule type" value="Genomic_DNA"/>
</dbReference>
<feature type="region of interest" description="Disordered" evidence="1">
    <location>
        <begin position="686"/>
        <end position="705"/>
    </location>
</feature>
<feature type="compositionally biased region" description="Low complexity" evidence="1">
    <location>
        <begin position="788"/>
        <end position="806"/>
    </location>
</feature>
<evidence type="ECO:0000259" key="2">
    <source>
        <dbReference type="Pfam" id="PF10373"/>
    </source>
</evidence>
<accession>A0A1Y2AYK1</accession>
<dbReference type="Pfam" id="PF10374">
    <property type="entry name" value="EST1"/>
    <property type="match status" value="1"/>
</dbReference>
<dbReference type="InterPro" id="IPR019458">
    <property type="entry name" value="Est1-like_N"/>
</dbReference>
<feature type="region of interest" description="Disordered" evidence="1">
    <location>
        <begin position="779"/>
        <end position="890"/>
    </location>
</feature>
<dbReference type="PANTHER" id="PTHR15696:SF36">
    <property type="entry name" value="NONSENSE-MEDIATED MRNA DECAY FACTOR"/>
    <property type="match status" value="1"/>
</dbReference>
<proteinExistence type="predicted"/>
<evidence type="ECO:0000313" key="4">
    <source>
        <dbReference type="EMBL" id="ORY27370.1"/>
    </source>
</evidence>
<feature type="region of interest" description="Disordered" evidence="1">
    <location>
        <begin position="174"/>
        <end position="197"/>
    </location>
</feature>
<evidence type="ECO:0000256" key="1">
    <source>
        <dbReference type="SAM" id="MobiDB-lite"/>
    </source>
</evidence>
<protein>
    <recommendedName>
        <fullName evidence="6">Protein SMG7</fullName>
    </recommendedName>
</protein>
<evidence type="ECO:0000313" key="5">
    <source>
        <dbReference type="Proteomes" id="UP000193986"/>
    </source>
</evidence>
<feature type="domain" description="DNA/RNA-binding" evidence="2">
    <location>
        <begin position="327"/>
        <end position="606"/>
    </location>
</feature>
<gene>
    <name evidence="4" type="ORF">BCR39DRAFT_230143</name>
</gene>
<dbReference type="SUPFAM" id="SSF48452">
    <property type="entry name" value="TPR-like"/>
    <property type="match status" value="1"/>
</dbReference>
<reference evidence="4 5" key="1">
    <citation type="submission" date="2016-07" db="EMBL/GenBank/DDBJ databases">
        <title>Pervasive Adenine N6-methylation of Active Genes in Fungi.</title>
        <authorList>
            <consortium name="DOE Joint Genome Institute"/>
            <person name="Mondo S.J."/>
            <person name="Dannebaum R.O."/>
            <person name="Kuo R.C."/>
            <person name="Labutti K."/>
            <person name="Haridas S."/>
            <person name="Kuo A."/>
            <person name="Salamov A."/>
            <person name="Ahrendt S.R."/>
            <person name="Lipzen A."/>
            <person name="Sullivan W."/>
            <person name="Andreopoulos W.B."/>
            <person name="Clum A."/>
            <person name="Lindquist E."/>
            <person name="Daum C."/>
            <person name="Ramamoorthy G.K."/>
            <person name="Gryganskyi A."/>
            <person name="Culley D."/>
            <person name="Magnuson J.K."/>
            <person name="James T.Y."/>
            <person name="O'Malley M.A."/>
            <person name="Stajich J.E."/>
            <person name="Spatafora J.W."/>
            <person name="Visel A."/>
            <person name="Grigoriev I.V."/>
        </authorList>
    </citation>
    <scope>NUCLEOTIDE SEQUENCE [LARGE SCALE GENOMIC DNA]</scope>
    <source>
        <strain evidence="4 5">68-887.2</strain>
    </source>
</reference>
<feature type="compositionally biased region" description="Low complexity" evidence="1">
    <location>
        <begin position="247"/>
        <end position="259"/>
    </location>
</feature>
<feature type="compositionally biased region" description="Acidic residues" evidence="1">
    <location>
        <begin position="719"/>
        <end position="735"/>
    </location>
</feature>
<dbReference type="InterPro" id="IPR018834">
    <property type="entry name" value="DNA/RNA-bd_Est1-type"/>
</dbReference>
<dbReference type="OrthoDB" id="69928at2759"/>
<dbReference type="Gene3D" id="1.25.40.10">
    <property type="entry name" value="Tetratricopeptide repeat domain"/>
    <property type="match status" value="1"/>
</dbReference>
<evidence type="ECO:0008006" key="6">
    <source>
        <dbReference type="Google" id="ProtNLM"/>
    </source>
</evidence>
<dbReference type="InParanoid" id="A0A1Y2AYK1"/>
<feature type="region of interest" description="Disordered" evidence="1">
    <location>
        <begin position="713"/>
        <end position="763"/>
    </location>
</feature>
<feature type="domain" description="Telomerase activating protein Est1-like N-terminal" evidence="3">
    <location>
        <begin position="151"/>
        <end position="299"/>
    </location>
</feature>
<feature type="region of interest" description="Disordered" evidence="1">
    <location>
        <begin position="244"/>
        <end position="270"/>
    </location>
</feature>
<feature type="compositionally biased region" description="Polar residues" evidence="1">
    <location>
        <begin position="807"/>
        <end position="825"/>
    </location>
</feature>